<name>A0ABV7PJV2_9BURK</name>
<evidence type="ECO:0000313" key="2">
    <source>
        <dbReference type="EMBL" id="MFC3459485.1"/>
    </source>
</evidence>
<dbReference type="EMBL" id="JBHRVV010000001">
    <property type="protein sequence ID" value="MFC3459485.1"/>
    <property type="molecule type" value="Genomic_DNA"/>
</dbReference>
<sequence>MHPAFRPALRRYSPLWLMTGAALLALLWAALAPLRYPSHERVFEIPRHALDPAPGVRRPALPRTLRLTLGVQDVLLLRNSDRVGHVFGPLQLRPGQEFRLPFEHPGDYRYACPAVAGGELLVQVVRLPDPGWDRLRWRLGALADRLRHLPLIPPQD</sequence>
<evidence type="ECO:0000313" key="3">
    <source>
        <dbReference type="Proteomes" id="UP001595665"/>
    </source>
</evidence>
<protein>
    <recommendedName>
        <fullName evidence="4">EfeO-type cupredoxin-like domain-containing protein</fullName>
    </recommendedName>
</protein>
<evidence type="ECO:0000256" key="1">
    <source>
        <dbReference type="SAM" id="Phobius"/>
    </source>
</evidence>
<comment type="caution">
    <text evidence="2">The sequence shown here is derived from an EMBL/GenBank/DDBJ whole genome shotgun (WGS) entry which is preliminary data.</text>
</comment>
<dbReference type="Proteomes" id="UP001595665">
    <property type="component" value="Unassembled WGS sequence"/>
</dbReference>
<accession>A0ABV7PJV2</accession>
<reference evidence="3" key="1">
    <citation type="journal article" date="2019" name="Int. J. Syst. Evol. Microbiol.">
        <title>The Global Catalogue of Microorganisms (GCM) 10K type strain sequencing project: providing services to taxonomists for standard genome sequencing and annotation.</title>
        <authorList>
            <consortium name="The Broad Institute Genomics Platform"/>
            <consortium name="The Broad Institute Genome Sequencing Center for Infectious Disease"/>
            <person name="Wu L."/>
            <person name="Ma J."/>
        </authorList>
    </citation>
    <scope>NUCLEOTIDE SEQUENCE [LARGE SCALE GENOMIC DNA]</scope>
    <source>
        <strain evidence="3">CCM 7480</strain>
    </source>
</reference>
<organism evidence="2 3">
    <name type="scientific">Massilia haematophila</name>
    <dbReference type="NCBI Taxonomy" id="457923"/>
    <lineage>
        <taxon>Bacteria</taxon>
        <taxon>Pseudomonadati</taxon>
        <taxon>Pseudomonadota</taxon>
        <taxon>Betaproteobacteria</taxon>
        <taxon>Burkholderiales</taxon>
        <taxon>Oxalobacteraceae</taxon>
        <taxon>Telluria group</taxon>
        <taxon>Massilia</taxon>
    </lineage>
</organism>
<feature type="transmembrane region" description="Helical" evidence="1">
    <location>
        <begin position="15"/>
        <end position="34"/>
    </location>
</feature>
<evidence type="ECO:0008006" key="4">
    <source>
        <dbReference type="Google" id="ProtNLM"/>
    </source>
</evidence>
<keyword evidence="1" id="KW-0472">Membrane</keyword>
<keyword evidence="1" id="KW-1133">Transmembrane helix</keyword>
<gene>
    <name evidence="2" type="ORF">ACFOPH_14710</name>
</gene>
<dbReference type="RefSeq" id="WP_379736063.1">
    <property type="nucleotide sequence ID" value="NZ_JBHRVV010000001.1"/>
</dbReference>
<keyword evidence="3" id="KW-1185">Reference proteome</keyword>
<keyword evidence="1" id="KW-0812">Transmembrane</keyword>
<proteinExistence type="predicted"/>